<protein>
    <submittedName>
        <fullName evidence="1">Uncharacterized protein</fullName>
    </submittedName>
</protein>
<name>A0A918D7Y1_9ACTN</name>
<organism evidence="1 2">
    <name type="scientific">Streptomyces albiflavescens</name>
    <dbReference type="NCBI Taxonomy" id="1623582"/>
    <lineage>
        <taxon>Bacteria</taxon>
        <taxon>Bacillati</taxon>
        <taxon>Actinomycetota</taxon>
        <taxon>Actinomycetes</taxon>
        <taxon>Kitasatosporales</taxon>
        <taxon>Streptomycetaceae</taxon>
        <taxon>Streptomyces</taxon>
    </lineage>
</organism>
<keyword evidence="2" id="KW-1185">Reference proteome</keyword>
<gene>
    <name evidence="1" type="ORF">GCM10011579_062550</name>
</gene>
<proteinExistence type="predicted"/>
<comment type="caution">
    <text evidence="1">The sequence shown here is derived from an EMBL/GenBank/DDBJ whole genome shotgun (WGS) entry which is preliminary data.</text>
</comment>
<accession>A0A918D7Y1</accession>
<dbReference type="Proteomes" id="UP000600365">
    <property type="component" value="Unassembled WGS sequence"/>
</dbReference>
<dbReference type="EMBL" id="BMMM01000013">
    <property type="protein sequence ID" value="GGN78884.1"/>
    <property type="molecule type" value="Genomic_DNA"/>
</dbReference>
<dbReference type="AlphaFoldDB" id="A0A918D7Y1"/>
<reference evidence="1 2" key="1">
    <citation type="journal article" date="2014" name="Int. J. Syst. Evol. Microbiol.">
        <title>Complete genome sequence of Corynebacterium casei LMG S-19264T (=DSM 44701T), isolated from a smear-ripened cheese.</title>
        <authorList>
            <consortium name="US DOE Joint Genome Institute (JGI-PGF)"/>
            <person name="Walter F."/>
            <person name="Albersmeier A."/>
            <person name="Kalinowski J."/>
            <person name="Ruckert C."/>
        </authorList>
    </citation>
    <scope>NUCLEOTIDE SEQUENCE [LARGE SCALE GENOMIC DNA]</scope>
    <source>
        <strain evidence="1 2">CGMCC 4.7111</strain>
    </source>
</reference>
<evidence type="ECO:0000313" key="2">
    <source>
        <dbReference type="Proteomes" id="UP000600365"/>
    </source>
</evidence>
<dbReference type="RefSeq" id="WP_189189453.1">
    <property type="nucleotide sequence ID" value="NZ_BMMM01000013.1"/>
</dbReference>
<sequence>MSREMAPAPAELCPCGGGALRHTGTLHIAVRPASWLYGAGALGDFSGVPRTCVAVDV</sequence>
<evidence type="ECO:0000313" key="1">
    <source>
        <dbReference type="EMBL" id="GGN78884.1"/>
    </source>
</evidence>